<protein>
    <submittedName>
        <fullName evidence="1">Uncharacterized protein</fullName>
    </submittedName>
</protein>
<evidence type="ECO:0000313" key="1">
    <source>
        <dbReference type="EMBL" id="CAB9509265.1"/>
    </source>
</evidence>
<dbReference type="EMBL" id="CAICTM010000381">
    <property type="protein sequence ID" value="CAB9509265.1"/>
    <property type="molecule type" value="Genomic_DNA"/>
</dbReference>
<organism evidence="1 2">
    <name type="scientific">Seminavis robusta</name>
    <dbReference type="NCBI Taxonomy" id="568900"/>
    <lineage>
        <taxon>Eukaryota</taxon>
        <taxon>Sar</taxon>
        <taxon>Stramenopiles</taxon>
        <taxon>Ochrophyta</taxon>
        <taxon>Bacillariophyta</taxon>
        <taxon>Bacillariophyceae</taxon>
        <taxon>Bacillariophycidae</taxon>
        <taxon>Naviculales</taxon>
        <taxon>Naviculaceae</taxon>
        <taxon>Seminavis</taxon>
    </lineage>
</organism>
<keyword evidence="2" id="KW-1185">Reference proteome</keyword>
<reference evidence="1" key="1">
    <citation type="submission" date="2020-06" db="EMBL/GenBank/DDBJ databases">
        <authorList>
            <consortium name="Plant Systems Biology data submission"/>
        </authorList>
    </citation>
    <scope>NUCLEOTIDE SEQUENCE</scope>
    <source>
        <strain evidence="1">D6</strain>
    </source>
</reference>
<evidence type="ECO:0000313" key="2">
    <source>
        <dbReference type="Proteomes" id="UP001153069"/>
    </source>
</evidence>
<dbReference type="AlphaFoldDB" id="A0A9N8DVV0"/>
<accession>A0A9N8DVV0</accession>
<name>A0A9N8DVV0_9STRA</name>
<gene>
    <name evidence="1" type="ORF">SEMRO_382_G131050.1</name>
</gene>
<dbReference type="Proteomes" id="UP001153069">
    <property type="component" value="Unassembled WGS sequence"/>
</dbReference>
<proteinExistence type="predicted"/>
<comment type="caution">
    <text evidence="1">The sequence shown here is derived from an EMBL/GenBank/DDBJ whole genome shotgun (WGS) entry which is preliminary data.</text>
</comment>
<sequence length="398" mass="44771">MMGGAIVAALTCWRDVKIMRIFSRSKIDSFFDDEKLSSDKLNEYTEKKDATIRKIHKHFHKNRRGNPSESPFYAGDVDIFLQAAPSTRQLRNKLLDHFSKDVNDSIHAYFEGNKGLGTCQKDLKKFAKAVESRLEEPFDPYYGGKFVYSLAQNGLSFIFDLLGAIMDFDISIATCAFDGTTVRVTPRAALSLQRMLVVVTPFCFEEKRNRSRIVKYWKRGFIPAVIDPNCRHANECHNFEAVLGLAPSPAAVPEADLLHGGEWRCRNLRSNAEEYNNMLALINGQETAVAHADDPLRMEKSFKKGGGWLSLNFYGGLCLTAHAFGAMQRPTTKLTVRCRLNGTRKESATSTSTALKRDINPVFSSMTFGMQQAPTRWMTSLLRPLVTSSLNKFVLRLG</sequence>